<keyword evidence="5" id="KW-0560">Oxidoreductase</keyword>
<dbReference type="STRING" id="983920.Y88_1030"/>
<dbReference type="InterPro" id="IPR044862">
    <property type="entry name" value="Pro_4_hyd_alph_FE2OG_OXY"/>
</dbReference>
<sequence length="225" mass="25655">MVFSFRSSSRDEDRDALRIIGETVRNRLSANPAAYRLPVDEIEIYAVSEFLDTADCRRLIAMVDDVARPSPTYDDNHDKGRTSYTGDVDPKNPFIRTLQKRIDDLLGLDPALGETMQGQRYAVGQEFRHHFDYFVTKHDYWETERARGGQRSWTAMGYLNTVEEGGATDFSKANLTVPPEAGVLLIWNNMLPDGRPNPKTLHAGTPVLRGTKYVLTKWYRARPWA</sequence>
<dbReference type="PROSITE" id="PS51471">
    <property type="entry name" value="FE2OG_OXY"/>
    <property type="match status" value="1"/>
</dbReference>
<dbReference type="InParanoid" id="F1Z8Q7"/>
<reference evidence="9 10" key="1">
    <citation type="journal article" date="2012" name="J. Bacteriol.">
        <title>Draft Genome Sequence of Novosphingobium nitrogenifigens Y88T.</title>
        <authorList>
            <person name="Strabala T.J."/>
            <person name="Macdonald L."/>
            <person name="Liu V."/>
            <person name="Smit A.M."/>
        </authorList>
    </citation>
    <scope>NUCLEOTIDE SEQUENCE [LARGE SCALE GENOMIC DNA]</scope>
    <source>
        <strain evidence="9 10">DSM 19370</strain>
    </source>
</reference>
<feature type="domain" description="Fe2OG dioxygenase" evidence="8">
    <location>
        <begin position="112"/>
        <end position="221"/>
    </location>
</feature>
<proteinExistence type="predicted"/>
<accession>F1Z8Q7</accession>
<feature type="region of interest" description="Disordered" evidence="7">
    <location>
        <begin position="70"/>
        <end position="90"/>
    </location>
</feature>
<organism evidence="9 10">
    <name type="scientific">Novosphingobium nitrogenifigens DSM 19370</name>
    <dbReference type="NCBI Taxonomy" id="983920"/>
    <lineage>
        <taxon>Bacteria</taxon>
        <taxon>Pseudomonadati</taxon>
        <taxon>Pseudomonadota</taxon>
        <taxon>Alphaproteobacteria</taxon>
        <taxon>Sphingomonadales</taxon>
        <taxon>Sphingomonadaceae</taxon>
        <taxon>Novosphingobium</taxon>
    </lineage>
</organism>
<evidence type="ECO:0000256" key="5">
    <source>
        <dbReference type="ARBA" id="ARBA00023002"/>
    </source>
</evidence>
<dbReference type="eggNOG" id="COG3751">
    <property type="taxonomic scope" value="Bacteria"/>
</dbReference>
<dbReference type="OrthoDB" id="269774at2"/>
<evidence type="ECO:0000313" key="9">
    <source>
        <dbReference type="EMBL" id="EGD58968.1"/>
    </source>
</evidence>
<dbReference type="SMART" id="SM00702">
    <property type="entry name" value="P4Hc"/>
    <property type="match status" value="1"/>
</dbReference>
<keyword evidence="6" id="KW-0408">Iron</keyword>
<gene>
    <name evidence="9" type="ORF">Y88_1030</name>
</gene>
<dbReference type="Gene3D" id="2.60.120.620">
    <property type="entry name" value="q2cbj1_9rhob like domain"/>
    <property type="match status" value="1"/>
</dbReference>
<dbReference type="InterPro" id="IPR006620">
    <property type="entry name" value="Pro_4_hyd_alph"/>
</dbReference>
<keyword evidence="3" id="KW-0847">Vitamin C</keyword>
<comment type="cofactor">
    <cofactor evidence="1">
        <name>L-ascorbate</name>
        <dbReference type="ChEBI" id="CHEBI:38290"/>
    </cofactor>
</comment>
<evidence type="ECO:0000256" key="4">
    <source>
        <dbReference type="ARBA" id="ARBA00022964"/>
    </source>
</evidence>
<dbReference type="GO" id="GO:0005506">
    <property type="term" value="F:iron ion binding"/>
    <property type="evidence" value="ECO:0007669"/>
    <property type="project" value="InterPro"/>
</dbReference>
<dbReference type="Pfam" id="PF13640">
    <property type="entry name" value="2OG-FeII_Oxy_3"/>
    <property type="match status" value="1"/>
</dbReference>
<dbReference type="HOGENOM" id="CLU_058132_3_2_5"/>
<keyword evidence="2" id="KW-0479">Metal-binding</keyword>
<evidence type="ECO:0000256" key="2">
    <source>
        <dbReference type="ARBA" id="ARBA00022723"/>
    </source>
</evidence>
<evidence type="ECO:0000256" key="7">
    <source>
        <dbReference type="SAM" id="MobiDB-lite"/>
    </source>
</evidence>
<dbReference type="GO" id="GO:0016705">
    <property type="term" value="F:oxidoreductase activity, acting on paired donors, with incorporation or reduction of molecular oxygen"/>
    <property type="evidence" value="ECO:0007669"/>
    <property type="project" value="InterPro"/>
</dbReference>
<dbReference type="PANTHER" id="PTHR10869:SF246">
    <property type="entry name" value="TRANSMEMBRANE PROLYL 4-HYDROXYLASE"/>
    <property type="match status" value="1"/>
</dbReference>
<protein>
    <submittedName>
        <fullName evidence="9">2OG-Fe(II) oxygenase</fullName>
    </submittedName>
</protein>
<comment type="caution">
    <text evidence="9">The sequence shown here is derived from an EMBL/GenBank/DDBJ whole genome shotgun (WGS) entry which is preliminary data.</text>
</comment>
<keyword evidence="10" id="KW-1185">Reference proteome</keyword>
<dbReference type="GO" id="GO:0051213">
    <property type="term" value="F:dioxygenase activity"/>
    <property type="evidence" value="ECO:0007669"/>
    <property type="project" value="UniProtKB-KW"/>
</dbReference>
<evidence type="ECO:0000256" key="6">
    <source>
        <dbReference type="ARBA" id="ARBA00023004"/>
    </source>
</evidence>
<evidence type="ECO:0000259" key="8">
    <source>
        <dbReference type="PROSITE" id="PS51471"/>
    </source>
</evidence>
<keyword evidence="4" id="KW-0223">Dioxygenase</keyword>
<name>F1Z8Q7_9SPHN</name>
<dbReference type="Proteomes" id="UP000004728">
    <property type="component" value="Unassembled WGS sequence"/>
</dbReference>
<dbReference type="RefSeq" id="WP_008065835.1">
    <property type="nucleotide sequence ID" value="NZ_AQWK01000001.1"/>
</dbReference>
<dbReference type="GO" id="GO:0031418">
    <property type="term" value="F:L-ascorbic acid binding"/>
    <property type="evidence" value="ECO:0007669"/>
    <property type="project" value="UniProtKB-KW"/>
</dbReference>
<dbReference type="InterPro" id="IPR045054">
    <property type="entry name" value="P4HA-like"/>
</dbReference>
<dbReference type="InterPro" id="IPR005123">
    <property type="entry name" value="Oxoglu/Fe-dep_dioxygenase_dom"/>
</dbReference>
<evidence type="ECO:0000256" key="3">
    <source>
        <dbReference type="ARBA" id="ARBA00022896"/>
    </source>
</evidence>
<dbReference type="PANTHER" id="PTHR10869">
    <property type="entry name" value="PROLYL 4-HYDROXYLASE ALPHA SUBUNIT"/>
    <property type="match status" value="1"/>
</dbReference>
<dbReference type="EMBL" id="AEWJ01000037">
    <property type="protein sequence ID" value="EGD58968.1"/>
    <property type="molecule type" value="Genomic_DNA"/>
</dbReference>
<evidence type="ECO:0000313" key="10">
    <source>
        <dbReference type="Proteomes" id="UP000004728"/>
    </source>
</evidence>
<dbReference type="AlphaFoldDB" id="F1Z8Q7"/>
<evidence type="ECO:0000256" key="1">
    <source>
        <dbReference type="ARBA" id="ARBA00001961"/>
    </source>
</evidence>